<dbReference type="Pfam" id="PF01245">
    <property type="entry name" value="Ribosomal_L19"/>
    <property type="match status" value="1"/>
</dbReference>
<keyword evidence="3" id="KW-0809">Transit peptide</keyword>
<evidence type="ECO:0000256" key="7">
    <source>
        <dbReference type="ARBA" id="ARBA00035288"/>
    </source>
</evidence>
<dbReference type="FunFam" id="2.30.30.790:FF:000002">
    <property type="entry name" value="39S ribosomal protein L19, mitochondrial"/>
    <property type="match status" value="1"/>
</dbReference>
<comment type="subcellular location">
    <subcellularLocation>
        <location evidence="1">Mitochondrion</location>
    </subcellularLocation>
</comment>
<dbReference type="InterPro" id="IPR038657">
    <property type="entry name" value="Ribosomal_bL19_sf"/>
</dbReference>
<feature type="signal peptide" evidence="9">
    <location>
        <begin position="1"/>
        <end position="20"/>
    </location>
</feature>
<evidence type="ECO:0000256" key="5">
    <source>
        <dbReference type="ARBA" id="ARBA00023128"/>
    </source>
</evidence>
<evidence type="ECO:0000313" key="10">
    <source>
        <dbReference type="EMBL" id="CAJ0594434.1"/>
    </source>
</evidence>
<evidence type="ECO:0000256" key="6">
    <source>
        <dbReference type="ARBA" id="ARBA00023274"/>
    </source>
</evidence>
<comment type="similarity">
    <text evidence="2">Belongs to the bacterial ribosomal protein bL19 family.</text>
</comment>
<keyword evidence="11" id="KW-1185">Reference proteome</keyword>
<gene>
    <name evidence="10" type="ORF">CYNAS_LOCUS6417</name>
</gene>
<keyword evidence="9" id="KW-0732">Signal</keyword>
<evidence type="ECO:0000256" key="1">
    <source>
        <dbReference type="ARBA" id="ARBA00004173"/>
    </source>
</evidence>
<name>A0AA36GLV0_CYLNA</name>
<dbReference type="AlphaFoldDB" id="A0AA36GLV0"/>
<keyword evidence="6" id="KW-0687">Ribonucleoprotein</keyword>
<evidence type="ECO:0000256" key="4">
    <source>
        <dbReference type="ARBA" id="ARBA00022980"/>
    </source>
</evidence>
<evidence type="ECO:0000256" key="8">
    <source>
        <dbReference type="ARBA" id="ARBA00035359"/>
    </source>
</evidence>
<evidence type="ECO:0000256" key="9">
    <source>
        <dbReference type="SAM" id="SignalP"/>
    </source>
</evidence>
<dbReference type="EMBL" id="CATQJL010000112">
    <property type="protein sequence ID" value="CAJ0594434.1"/>
    <property type="molecule type" value="Genomic_DNA"/>
</dbReference>
<evidence type="ECO:0000313" key="11">
    <source>
        <dbReference type="Proteomes" id="UP001176961"/>
    </source>
</evidence>
<dbReference type="PANTHER" id="PTHR15680">
    <property type="entry name" value="RIBOSOMAL PROTEIN L19"/>
    <property type="match status" value="1"/>
</dbReference>
<dbReference type="InterPro" id="IPR008991">
    <property type="entry name" value="Translation_prot_SH3-like_sf"/>
</dbReference>
<feature type="chain" id="PRO_5041216538" description="Large ribosomal subunit protein bL19m" evidence="9">
    <location>
        <begin position="21"/>
        <end position="304"/>
    </location>
</feature>
<dbReference type="InterPro" id="IPR001857">
    <property type="entry name" value="Ribosomal_bL19"/>
</dbReference>
<evidence type="ECO:0000256" key="2">
    <source>
        <dbReference type="ARBA" id="ARBA00005781"/>
    </source>
</evidence>
<keyword evidence="5" id="KW-0496">Mitochondrion</keyword>
<dbReference type="Gene3D" id="2.30.30.790">
    <property type="match status" value="1"/>
</dbReference>
<dbReference type="PANTHER" id="PTHR15680:SF9">
    <property type="entry name" value="LARGE RIBOSOMAL SUBUNIT PROTEIN BL19M"/>
    <property type="match status" value="1"/>
</dbReference>
<dbReference type="GO" id="GO:0003735">
    <property type="term" value="F:structural constituent of ribosome"/>
    <property type="evidence" value="ECO:0007669"/>
    <property type="project" value="InterPro"/>
</dbReference>
<keyword evidence="4" id="KW-0689">Ribosomal protein</keyword>
<reference evidence="10" key="1">
    <citation type="submission" date="2023-07" db="EMBL/GenBank/DDBJ databases">
        <authorList>
            <consortium name="CYATHOMIX"/>
        </authorList>
    </citation>
    <scope>NUCLEOTIDE SEQUENCE</scope>
    <source>
        <strain evidence="10">N/A</strain>
    </source>
</reference>
<proteinExistence type="inferred from homology"/>
<accession>A0AA36GLV0</accession>
<dbReference type="SUPFAM" id="SSF50104">
    <property type="entry name" value="Translation proteins SH3-like domain"/>
    <property type="match status" value="1"/>
</dbReference>
<dbReference type="GO" id="GO:0005762">
    <property type="term" value="C:mitochondrial large ribosomal subunit"/>
    <property type="evidence" value="ECO:0007669"/>
    <property type="project" value="TreeGrafter"/>
</dbReference>
<comment type="caution">
    <text evidence="10">The sequence shown here is derived from an EMBL/GenBank/DDBJ whole genome shotgun (WGS) entry which is preliminary data.</text>
</comment>
<organism evidence="10 11">
    <name type="scientific">Cylicocyclus nassatus</name>
    <name type="common">Nematode worm</name>
    <dbReference type="NCBI Taxonomy" id="53992"/>
    <lineage>
        <taxon>Eukaryota</taxon>
        <taxon>Metazoa</taxon>
        <taxon>Ecdysozoa</taxon>
        <taxon>Nematoda</taxon>
        <taxon>Chromadorea</taxon>
        <taxon>Rhabditida</taxon>
        <taxon>Rhabditina</taxon>
        <taxon>Rhabditomorpha</taxon>
        <taxon>Strongyloidea</taxon>
        <taxon>Strongylidae</taxon>
        <taxon>Cylicocyclus</taxon>
    </lineage>
</organism>
<evidence type="ECO:0000256" key="3">
    <source>
        <dbReference type="ARBA" id="ARBA00022946"/>
    </source>
</evidence>
<sequence>MCRRRMSSLSPFCAARLVRANTLISAACRTVSGCPSRPAVASRKQSNLKKKMEELKHIQDFPSVYPDFVQSPVWNRRNALKEELEYQDMLERRMHLDIPEFYVGSIVAVTTSERYMGSKEHRFVGICIRREKQGLHHQFTLRNVLEGVGIEIMYDLYNPTIRKIETLKLEKRLDKDLSYLIDALPEYSTFDFHMEPIAHPAGTPVPINPIKVKLRSPPWTRRWELYDCKGIEGAWQQATPYFKRKFHKTKMNDYLQYDLIADYRVGSQLEHELEVEEKMQRFEKERHTAGLTRRRIFRSAAASR</sequence>
<protein>
    <recommendedName>
        <fullName evidence="7">Large ribosomal subunit protein bL19m</fullName>
    </recommendedName>
    <alternativeName>
        <fullName evidence="8">39S ribosomal protein L19, mitochondrial</fullName>
    </alternativeName>
</protein>
<dbReference type="GO" id="GO:0006412">
    <property type="term" value="P:translation"/>
    <property type="evidence" value="ECO:0007669"/>
    <property type="project" value="InterPro"/>
</dbReference>
<dbReference type="Proteomes" id="UP001176961">
    <property type="component" value="Unassembled WGS sequence"/>
</dbReference>